<proteinExistence type="predicted"/>
<evidence type="ECO:0000313" key="1">
    <source>
        <dbReference type="EMBL" id="CAF1673239.1"/>
    </source>
</evidence>
<protein>
    <submittedName>
        <fullName evidence="1">Uncharacterized protein</fullName>
    </submittedName>
</protein>
<dbReference type="EMBL" id="CAJOBC010143633">
    <property type="protein sequence ID" value="CAF4654136.1"/>
    <property type="molecule type" value="Genomic_DNA"/>
</dbReference>
<comment type="caution">
    <text evidence="1">The sequence shown here is derived from an EMBL/GenBank/DDBJ whole genome shotgun (WGS) entry which is preliminary data.</text>
</comment>
<reference evidence="1" key="1">
    <citation type="submission" date="2021-02" db="EMBL/GenBank/DDBJ databases">
        <authorList>
            <person name="Nowell W R."/>
        </authorList>
    </citation>
    <scope>NUCLEOTIDE SEQUENCE</scope>
</reference>
<accession>A0A816GEY8</accession>
<dbReference type="EMBL" id="CAJNOQ010062097">
    <property type="protein sequence ID" value="CAF1673239.1"/>
    <property type="molecule type" value="Genomic_DNA"/>
</dbReference>
<gene>
    <name evidence="1" type="ORF">GPM918_LOCUS46388</name>
    <name evidence="2" type="ORF">SRO942_LOCUS50483</name>
</gene>
<dbReference type="Proteomes" id="UP000663829">
    <property type="component" value="Unassembled WGS sequence"/>
</dbReference>
<feature type="non-terminal residue" evidence="1">
    <location>
        <position position="80"/>
    </location>
</feature>
<organism evidence="1 3">
    <name type="scientific">Didymodactylos carnosus</name>
    <dbReference type="NCBI Taxonomy" id="1234261"/>
    <lineage>
        <taxon>Eukaryota</taxon>
        <taxon>Metazoa</taxon>
        <taxon>Spiralia</taxon>
        <taxon>Gnathifera</taxon>
        <taxon>Rotifera</taxon>
        <taxon>Eurotatoria</taxon>
        <taxon>Bdelloidea</taxon>
        <taxon>Philodinida</taxon>
        <taxon>Philodinidae</taxon>
        <taxon>Didymodactylos</taxon>
    </lineage>
</organism>
<dbReference type="AlphaFoldDB" id="A0A816GEY8"/>
<evidence type="ECO:0000313" key="3">
    <source>
        <dbReference type="Proteomes" id="UP000663829"/>
    </source>
</evidence>
<evidence type="ECO:0000313" key="2">
    <source>
        <dbReference type="EMBL" id="CAF4654136.1"/>
    </source>
</evidence>
<dbReference type="Proteomes" id="UP000681722">
    <property type="component" value="Unassembled WGS sequence"/>
</dbReference>
<keyword evidence="3" id="KW-1185">Reference proteome</keyword>
<sequence length="80" mass="9052">MCWPYASAASKRRCGLILLIGGPDAGVEHELLQRLNRSDFIPCDQTLARFFRCDDKRRTGRGGDDVERRVRGFNGRVLEG</sequence>
<name>A0A816GEY8_9BILA</name>